<dbReference type="AlphaFoldDB" id="A0A2G9GCF3"/>
<evidence type="ECO:0000256" key="2">
    <source>
        <dbReference type="SAM" id="SignalP"/>
    </source>
</evidence>
<organism evidence="4 5">
    <name type="scientific">Handroanthus impetiginosus</name>
    <dbReference type="NCBI Taxonomy" id="429701"/>
    <lineage>
        <taxon>Eukaryota</taxon>
        <taxon>Viridiplantae</taxon>
        <taxon>Streptophyta</taxon>
        <taxon>Embryophyta</taxon>
        <taxon>Tracheophyta</taxon>
        <taxon>Spermatophyta</taxon>
        <taxon>Magnoliopsida</taxon>
        <taxon>eudicotyledons</taxon>
        <taxon>Gunneridae</taxon>
        <taxon>Pentapetalae</taxon>
        <taxon>asterids</taxon>
        <taxon>lamiids</taxon>
        <taxon>Lamiales</taxon>
        <taxon>Bignoniaceae</taxon>
        <taxon>Crescentiina</taxon>
        <taxon>Tabebuia alliance</taxon>
        <taxon>Handroanthus</taxon>
    </lineage>
</organism>
<keyword evidence="5" id="KW-1185">Reference proteome</keyword>
<dbReference type="PANTHER" id="PTHR31044:SF52">
    <property type="entry name" value="OS01G0631500 PROTEIN"/>
    <property type="match status" value="1"/>
</dbReference>
<dbReference type="PANTHER" id="PTHR31044">
    <property type="entry name" value="BETA-1,3 GLUCANASE"/>
    <property type="match status" value="1"/>
</dbReference>
<dbReference type="Gene3D" id="1.20.58.1040">
    <property type="match status" value="1"/>
</dbReference>
<evidence type="ECO:0000256" key="1">
    <source>
        <dbReference type="ARBA" id="ARBA00022729"/>
    </source>
</evidence>
<dbReference type="STRING" id="429701.A0A2G9GCF3"/>
<dbReference type="GO" id="GO:0042973">
    <property type="term" value="F:glucan endo-1,3-beta-D-glucosidase activity"/>
    <property type="evidence" value="ECO:0007669"/>
    <property type="project" value="UniProtKB-EC"/>
</dbReference>
<dbReference type="InterPro" id="IPR044788">
    <property type="entry name" value="X8_dom_prot"/>
</dbReference>
<protein>
    <submittedName>
        <fullName evidence="4">Glucan endo-1,3-beta-D-glucosidase</fullName>
        <ecNumber evidence="4">3.2.1.39</ecNumber>
    </submittedName>
</protein>
<evidence type="ECO:0000259" key="3">
    <source>
        <dbReference type="SMART" id="SM00768"/>
    </source>
</evidence>
<dbReference type="EMBL" id="NKXS01005696">
    <property type="protein sequence ID" value="PIN02964.1"/>
    <property type="molecule type" value="Genomic_DNA"/>
</dbReference>
<reference evidence="5" key="1">
    <citation type="journal article" date="2018" name="Gigascience">
        <title>Genome assembly of the Pink Ipe (Handroanthus impetiginosus, Bignoniaceae), a highly valued, ecologically keystone Neotropical timber forest tree.</title>
        <authorList>
            <person name="Silva-Junior O.B."/>
            <person name="Grattapaglia D."/>
            <person name="Novaes E."/>
            <person name="Collevatti R.G."/>
        </authorList>
    </citation>
    <scope>NUCLEOTIDE SEQUENCE [LARGE SCALE GENOMIC DNA]</scope>
    <source>
        <strain evidence="5">cv. UFG-1</strain>
    </source>
</reference>
<dbReference type="SMART" id="SM00768">
    <property type="entry name" value="X8"/>
    <property type="match status" value="1"/>
</dbReference>
<evidence type="ECO:0000313" key="5">
    <source>
        <dbReference type="Proteomes" id="UP000231279"/>
    </source>
</evidence>
<sequence length="110" mass="11962">MEKTNLSLLIFCCFLGVLYAYDTNSKLDARKACVVRPDVPIDKLQGFIDYACGIVNCAAIQVGGACFYPNTITSHASYVLDLVYASRSTCNPEIGTMIGVDPSYGNCKYP</sequence>
<feature type="domain" description="X8" evidence="3">
    <location>
        <begin position="31"/>
        <end position="109"/>
    </location>
</feature>
<dbReference type="Proteomes" id="UP000231279">
    <property type="component" value="Unassembled WGS sequence"/>
</dbReference>
<feature type="chain" id="PRO_5013849736" evidence="2">
    <location>
        <begin position="21"/>
        <end position="110"/>
    </location>
</feature>
<comment type="caution">
    <text evidence="4">The sequence shown here is derived from an EMBL/GenBank/DDBJ whole genome shotgun (WGS) entry which is preliminary data.</text>
</comment>
<dbReference type="EC" id="3.2.1.39" evidence="4"/>
<proteinExistence type="predicted"/>
<dbReference type="GO" id="GO:0009506">
    <property type="term" value="C:plasmodesma"/>
    <property type="evidence" value="ECO:0007669"/>
    <property type="project" value="UniProtKB-ARBA"/>
</dbReference>
<keyword evidence="4" id="KW-0326">Glycosidase</keyword>
<dbReference type="InterPro" id="IPR012946">
    <property type="entry name" value="X8"/>
</dbReference>
<dbReference type="OrthoDB" id="421038at2759"/>
<accession>A0A2G9GCF3</accession>
<gene>
    <name evidence="4" type="ORF">CDL12_24519</name>
</gene>
<keyword evidence="4" id="KW-0378">Hydrolase</keyword>
<name>A0A2G9GCF3_9LAMI</name>
<keyword evidence="1 2" id="KW-0732">Signal</keyword>
<dbReference type="Pfam" id="PF07983">
    <property type="entry name" value="X8"/>
    <property type="match status" value="1"/>
</dbReference>
<feature type="signal peptide" evidence="2">
    <location>
        <begin position="1"/>
        <end position="20"/>
    </location>
</feature>
<evidence type="ECO:0000313" key="4">
    <source>
        <dbReference type="EMBL" id="PIN02964.1"/>
    </source>
</evidence>